<gene>
    <name evidence="1" type="ORF">FA09DRAFT_327685</name>
</gene>
<name>A0A316ZHI5_9BASI</name>
<dbReference type="STRING" id="58919.A0A316ZHI5"/>
<keyword evidence="2" id="KW-1185">Reference proteome</keyword>
<evidence type="ECO:0008006" key="3">
    <source>
        <dbReference type="Google" id="ProtNLM"/>
    </source>
</evidence>
<dbReference type="Gene3D" id="3.40.50.1240">
    <property type="entry name" value="Phosphoglycerate mutase-like"/>
    <property type="match status" value="1"/>
</dbReference>
<organism evidence="1 2">
    <name type="scientific">Tilletiopsis washingtonensis</name>
    <dbReference type="NCBI Taxonomy" id="58919"/>
    <lineage>
        <taxon>Eukaryota</taxon>
        <taxon>Fungi</taxon>
        <taxon>Dikarya</taxon>
        <taxon>Basidiomycota</taxon>
        <taxon>Ustilaginomycotina</taxon>
        <taxon>Exobasidiomycetes</taxon>
        <taxon>Entylomatales</taxon>
        <taxon>Entylomatales incertae sedis</taxon>
        <taxon>Tilletiopsis</taxon>
    </lineage>
</organism>
<dbReference type="GeneID" id="37269028"/>
<accession>A0A316ZHI5</accession>
<dbReference type="EMBL" id="KZ819284">
    <property type="protein sequence ID" value="PWO00972.1"/>
    <property type="molecule type" value="Genomic_DNA"/>
</dbReference>
<proteinExistence type="predicted"/>
<reference evidence="1 2" key="1">
    <citation type="journal article" date="2018" name="Mol. Biol. Evol.">
        <title>Broad Genomic Sampling Reveals a Smut Pathogenic Ancestry of the Fungal Clade Ustilaginomycotina.</title>
        <authorList>
            <person name="Kijpornyongpan T."/>
            <person name="Mondo S.J."/>
            <person name="Barry K."/>
            <person name="Sandor L."/>
            <person name="Lee J."/>
            <person name="Lipzen A."/>
            <person name="Pangilinan J."/>
            <person name="LaButti K."/>
            <person name="Hainaut M."/>
            <person name="Henrissat B."/>
            <person name="Grigoriev I.V."/>
            <person name="Spatafora J.W."/>
            <person name="Aime M.C."/>
        </authorList>
    </citation>
    <scope>NUCLEOTIDE SEQUENCE [LARGE SCALE GENOMIC DNA]</scope>
    <source>
        <strain evidence="1 2">MCA 4186</strain>
    </source>
</reference>
<dbReference type="InterPro" id="IPR029033">
    <property type="entry name" value="His_PPase_superfam"/>
</dbReference>
<dbReference type="RefSeq" id="XP_025601250.1">
    <property type="nucleotide sequence ID" value="XM_025741484.1"/>
</dbReference>
<protein>
    <recommendedName>
        <fullName evidence="3">Phosphoglycerate mutase-like protein</fullName>
    </recommendedName>
</protein>
<dbReference type="OrthoDB" id="354304at2759"/>
<dbReference type="AlphaFoldDB" id="A0A316ZHI5"/>
<evidence type="ECO:0000313" key="1">
    <source>
        <dbReference type="EMBL" id="PWO00972.1"/>
    </source>
</evidence>
<dbReference type="Proteomes" id="UP000245946">
    <property type="component" value="Unassembled WGS sequence"/>
</dbReference>
<sequence length="187" mass="19784">MNDFNERLASALTDILAGPAPWHASGPSAESVSGYLDSTTQLHPAEGSSSNGHKTAGAEDVRTIVIVGHGASISALLGEVLLDAGYAALAPGVERSRVWNCSITELELSAEGLEKLKSAAGAASTQTEKLQAGHRERKQSWLIRPPHVLQQQNAQGEGVVPEELKGVFVVRRWAGAYARRSGPDRTP</sequence>
<evidence type="ECO:0000313" key="2">
    <source>
        <dbReference type="Proteomes" id="UP000245946"/>
    </source>
</evidence>